<dbReference type="EMBL" id="HBDY01000589">
    <property type="protein sequence ID" value="CAD8227112.1"/>
    <property type="molecule type" value="Transcribed_RNA"/>
</dbReference>
<dbReference type="InterPro" id="IPR029039">
    <property type="entry name" value="Flavoprotein-like_sf"/>
</dbReference>
<reference evidence="2" key="1">
    <citation type="submission" date="2021-01" db="EMBL/GenBank/DDBJ databases">
        <authorList>
            <person name="Corre E."/>
            <person name="Pelletier E."/>
            <person name="Niang G."/>
            <person name="Scheremetjew M."/>
            <person name="Finn R."/>
            <person name="Kale V."/>
            <person name="Holt S."/>
            <person name="Cochrane G."/>
            <person name="Meng A."/>
            <person name="Brown T."/>
            <person name="Cohen L."/>
        </authorList>
    </citation>
    <scope>NUCLEOTIDE SEQUENCE</scope>
    <source>
        <strain evidence="2">RCC1614</strain>
    </source>
</reference>
<feature type="domain" description="Flavodoxin-like" evidence="1">
    <location>
        <begin position="5"/>
        <end position="190"/>
    </location>
</feature>
<evidence type="ECO:0000313" key="2">
    <source>
        <dbReference type="EMBL" id="CAD8227112.1"/>
    </source>
</evidence>
<dbReference type="PROSITE" id="PS50902">
    <property type="entry name" value="FLAVODOXIN_LIKE"/>
    <property type="match status" value="1"/>
</dbReference>
<sequence>MGFKVAIVYFSRTVNLVTLANVIAEGVRQVEGADVGVYRVRDPVDGDDASKYEDGALDAPIITPGIILDSDCVIIGSPASQNFPCKELVRFLETLSDFQTSGCLLKGKVAGAFQAVSGYVCGYGGHELSLHQLHGWFLQHGMLPVGVPPSPVMEDAPLASPYGTCMAGKSRADATGNKLKALSETEVKLAYSQGEWAAIITKQLHDDGD</sequence>
<organism evidence="2">
    <name type="scientific">Micromonas pusilla</name>
    <name type="common">Picoplanktonic green alga</name>
    <name type="synonym">Chromulina pusilla</name>
    <dbReference type="NCBI Taxonomy" id="38833"/>
    <lineage>
        <taxon>Eukaryota</taxon>
        <taxon>Viridiplantae</taxon>
        <taxon>Chlorophyta</taxon>
        <taxon>Mamiellophyceae</taxon>
        <taxon>Mamiellales</taxon>
        <taxon>Mamiellaceae</taxon>
        <taxon>Micromonas</taxon>
    </lineage>
</organism>
<protein>
    <recommendedName>
        <fullName evidence="1">Flavodoxin-like domain-containing protein</fullName>
    </recommendedName>
</protein>
<gene>
    <name evidence="2" type="ORF">MPUS1402_LOCUS436</name>
</gene>
<dbReference type="GO" id="GO:0010181">
    <property type="term" value="F:FMN binding"/>
    <property type="evidence" value="ECO:0007669"/>
    <property type="project" value="InterPro"/>
</dbReference>
<proteinExistence type="predicted"/>
<dbReference type="Gene3D" id="3.40.50.360">
    <property type="match status" value="1"/>
</dbReference>
<accession>A0A7R9XSZ7</accession>
<dbReference type="SUPFAM" id="SSF52218">
    <property type="entry name" value="Flavoproteins"/>
    <property type="match status" value="1"/>
</dbReference>
<evidence type="ECO:0000259" key="1">
    <source>
        <dbReference type="PROSITE" id="PS50902"/>
    </source>
</evidence>
<dbReference type="InterPro" id="IPR008254">
    <property type="entry name" value="Flavodoxin/NO_synth"/>
</dbReference>
<name>A0A7R9XSZ7_MICPS</name>
<dbReference type="AlphaFoldDB" id="A0A7R9XSZ7"/>